<feature type="chain" id="PRO_5032951973" evidence="1">
    <location>
        <begin position="27"/>
        <end position="157"/>
    </location>
</feature>
<name>A0A7T5R0D1_9BACT</name>
<reference evidence="2 3" key="1">
    <citation type="submission" date="2020-07" db="EMBL/GenBank/DDBJ databases">
        <title>Huge and variable diversity of episymbiotic CPR bacteria and DPANN archaea in groundwater ecosystems.</title>
        <authorList>
            <person name="He C.Y."/>
            <person name="Keren R."/>
            <person name="Whittaker M."/>
            <person name="Farag I.F."/>
            <person name="Doudna J."/>
            <person name="Cate J.H.D."/>
            <person name="Banfield J.F."/>
        </authorList>
    </citation>
    <scope>NUCLEOTIDE SEQUENCE [LARGE SCALE GENOMIC DNA]</scope>
    <source>
        <strain evidence="2">NC_groundwater_70_Ag_B-0.1um_54_66</strain>
    </source>
</reference>
<gene>
    <name evidence="2" type="ORF">HYS17_06540</name>
</gene>
<feature type="signal peptide" evidence="1">
    <location>
        <begin position="1"/>
        <end position="26"/>
    </location>
</feature>
<sequence>MAFMRKAGSAAVVSLAALLAGVNASAQESAPADKAANTGKFVTCVTEGVRGAFRQAFHTESRKTIAPGKERAVIRNVIVRQETSGISASCMSRVSGIPLDKMPSVNDEQRFPIFYRTHFEEKAFDEVLQAVGKMMPSIEEEGLKILKRKAGQKAALP</sequence>
<dbReference type="Proteomes" id="UP000595362">
    <property type="component" value="Chromosome"/>
</dbReference>
<keyword evidence="1" id="KW-0732">Signal</keyword>
<dbReference type="EMBL" id="CP066681">
    <property type="protein sequence ID" value="QQG35222.1"/>
    <property type="molecule type" value="Genomic_DNA"/>
</dbReference>
<evidence type="ECO:0000313" key="3">
    <source>
        <dbReference type="Proteomes" id="UP000595362"/>
    </source>
</evidence>
<evidence type="ECO:0000313" key="2">
    <source>
        <dbReference type="EMBL" id="QQG35222.1"/>
    </source>
</evidence>
<proteinExistence type="predicted"/>
<dbReference type="AlphaFoldDB" id="A0A7T5R0D1"/>
<evidence type="ECO:0000256" key="1">
    <source>
        <dbReference type="SAM" id="SignalP"/>
    </source>
</evidence>
<accession>A0A7T5R0D1</accession>
<organism evidence="2 3">
    <name type="scientific">Micavibrio aeruginosavorus</name>
    <dbReference type="NCBI Taxonomy" id="349221"/>
    <lineage>
        <taxon>Bacteria</taxon>
        <taxon>Pseudomonadati</taxon>
        <taxon>Bdellovibrionota</taxon>
        <taxon>Bdellovibrionia</taxon>
        <taxon>Bdellovibrionales</taxon>
        <taxon>Pseudobdellovibrionaceae</taxon>
        <taxon>Micavibrio</taxon>
    </lineage>
</organism>
<protein>
    <submittedName>
        <fullName evidence="2">Uncharacterized protein</fullName>
    </submittedName>
</protein>